<dbReference type="PANTHER" id="PTHR28523:SF1">
    <property type="entry name" value="CYTOCHROME C OXIDASE ASSEMBLY FACTOR 1"/>
    <property type="match status" value="1"/>
</dbReference>
<dbReference type="InterPro" id="IPR014807">
    <property type="entry name" value="Coa1"/>
</dbReference>
<dbReference type="Pfam" id="PF08695">
    <property type="entry name" value="Coa1"/>
    <property type="match status" value="1"/>
</dbReference>
<dbReference type="EMBL" id="JAACJM010000032">
    <property type="protein sequence ID" value="KAF5364683.1"/>
    <property type="molecule type" value="Genomic_DNA"/>
</dbReference>
<accession>A0A8H5GH31</accession>
<reference evidence="3 4" key="1">
    <citation type="journal article" date="2020" name="ISME J.">
        <title>Uncovering the hidden diversity of litter-decomposition mechanisms in mushroom-forming fungi.</title>
        <authorList>
            <person name="Floudas D."/>
            <person name="Bentzer J."/>
            <person name="Ahren D."/>
            <person name="Johansson T."/>
            <person name="Persson P."/>
            <person name="Tunlid A."/>
        </authorList>
    </citation>
    <scope>NUCLEOTIDE SEQUENCE [LARGE SCALE GENOMIC DNA]</scope>
    <source>
        <strain evidence="3 4">CBS 291.85</strain>
    </source>
</reference>
<name>A0A8H5GH31_9AGAR</name>
<dbReference type="PANTHER" id="PTHR28523">
    <property type="entry name" value="CYTOCHROME C OXIDASE ASSEMBLY FACTOR 1"/>
    <property type="match status" value="1"/>
</dbReference>
<dbReference type="GO" id="GO:0033617">
    <property type="term" value="P:mitochondrial respiratory chain complex IV assembly"/>
    <property type="evidence" value="ECO:0007669"/>
    <property type="project" value="InterPro"/>
</dbReference>
<dbReference type="Proteomes" id="UP000559256">
    <property type="component" value="Unassembled WGS sequence"/>
</dbReference>
<dbReference type="AlphaFoldDB" id="A0A8H5GH31"/>
<proteinExistence type="predicted"/>
<dbReference type="InterPro" id="IPR042432">
    <property type="entry name" value="Coa1_fungi"/>
</dbReference>
<feature type="region of interest" description="Disordered" evidence="1">
    <location>
        <begin position="61"/>
        <end position="91"/>
    </location>
</feature>
<feature type="transmembrane region" description="Helical" evidence="2">
    <location>
        <begin position="104"/>
        <end position="125"/>
    </location>
</feature>
<organism evidence="3 4">
    <name type="scientific">Tetrapyrgos nigripes</name>
    <dbReference type="NCBI Taxonomy" id="182062"/>
    <lineage>
        <taxon>Eukaryota</taxon>
        <taxon>Fungi</taxon>
        <taxon>Dikarya</taxon>
        <taxon>Basidiomycota</taxon>
        <taxon>Agaricomycotina</taxon>
        <taxon>Agaricomycetes</taxon>
        <taxon>Agaricomycetidae</taxon>
        <taxon>Agaricales</taxon>
        <taxon>Marasmiineae</taxon>
        <taxon>Marasmiaceae</taxon>
        <taxon>Tetrapyrgos</taxon>
    </lineage>
</organism>
<protein>
    <recommendedName>
        <fullName evidence="5">DUF1783-domain-containing protein</fullName>
    </recommendedName>
</protein>
<keyword evidence="2" id="KW-0472">Membrane</keyword>
<sequence length="232" mass="26080">MSAAIRRGMTPLFSGLSHPNVSTKLLTKFPRNFSTNISTKPRDFTPRHSPSLMVSRAYGMRPPPPSTEAPSTTVYTGPSQPKPYHINHPMPRRRRDLPAMPRRWPFILAFTLVGLAGWGIFLTFVTNQEKISSSVLKSIMRSVRHDEKLREVLGEAIRPQPEWWLNGDPRIKGTISTMQGKVDVSLRIKGSKGAGTLYFTSIRREKGLPFTILRFKVIADDGQVVEIESEGL</sequence>
<evidence type="ECO:0000256" key="2">
    <source>
        <dbReference type="SAM" id="Phobius"/>
    </source>
</evidence>
<gene>
    <name evidence="3" type="ORF">D9758_005609</name>
</gene>
<dbReference type="OrthoDB" id="2100652at2759"/>
<keyword evidence="2" id="KW-0812">Transmembrane</keyword>
<comment type="caution">
    <text evidence="3">The sequence shown here is derived from an EMBL/GenBank/DDBJ whole genome shotgun (WGS) entry which is preliminary data.</text>
</comment>
<evidence type="ECO:0008006" key="5">
    <source>
        <dbReference type="Google" id="ProtNLM"/>
    </source>
</evidence>
<keyword evidence="2" id="KW-1133">Transmembrane helix</keyword>
<evidence type="ECO:0000256" key="1">
    <source>
        <dbReference type="SAM" id="MobiDB-lite"/>
    </source>
</evidence>
<keyword evidence="4" id="KW-1185">Reference proteome</keyword>
<dbReference type="GO" id="GO:0005743">
    <property type="term" value="C:mitochondrial inner membrane"/>
    <property type="evidence" value="ECO:0007669"/>
    <property type="project" value="TreeGrafter"/>
</dbReference>
<evidence type="ECO:0000313" key="3">
    <source>
        <dbReference type="EMBL" id="KAF5364683.1"/>
    </source>
</evidence>
<evidence type="ECO:0000313" key="4">
    <source>
        <dbReference type="Proteomes" id="UP000559256"/>
    </source>
</evidence>